<dbReference type="GO" id="GO:0019221">
    <property type="term" value="P:cytokine-mediated signaling pathway"/>
    <property type="evidence" value="ECO:0007669"/>
    <property type="project" value="TreeGrafter"/>
</dbReference>
<evidence type="ECO:0000256" key="10">
    <source>
        <dbReference type="ARBA" id="ARBA00023198"/>
    </source>
</evidence>
<keyword evidence="13" id="KW-1133">Transmembrane helix</keyword>
<evidence type="ECO:0000256" key="7">
    <source>
        <dbReference type="ARBA" id="ARBA00022514"/>
    </source>
</evidence>
<accession>A0A8C1I957</accession>
<keyword evidence="13" id="KW-0472">Membrane</keyword>
<dbReference type="SUPFAM" id="SSF50353">
    <property type="entry name" value="Cytokine"/>
    <property type="match status" value="1"/>
</dbReference>
<dbReference type="InterPro" id="IPR008996">
    <property type="entry name" value="IL1/FGF"/>
</dbReference>
<sequence>MAAEGNLVSGGVMLLHTESEGKHSYEVKGFLNYNKGTFARWDYLSIYLSVCLSVYLSIYLSIYLSKLSGCLFIHLYLLLFSNGDKLIMINNKYMEDLTPRAFAELLVEGSPSLTIHHSPKRKTEECESEEISVHTKEPTVMRFSLMMVREEDLEATGVEPSPEWESEDIEDDCFSDDNLLLVSMAGTRFSMVVPRGCDPVNPCNCCGGMNCQFNEVVVLPATAEITFNSSRILKRVNEQTNVILKSVLMGKYVTPENQWMFLRDTMSAKITLYYYTATMGREGVPVVLNFTGTENFFCCTTKQGEDKKILTLVSHNKKDLINICPGDQEKWPLVFYMSSDGDNIRRFESALYKGWFIYTQKVDSNVVGMQEDQFDSIQCAFSIIIMSEKGSC</sequence>
<dbReference type="InterPro" id="IPR000975">
    <property type="entry name" value="IL-1_fam"/>
</dbReference>
<evidence type="ECO:0000256" key="4">
    <source>
        <dbReference type="ARBA" id="ARBA00010448"/>
    </source>
</evidence>
<dbReference type="CDD" id="cd00100">
    <property type="entry name" value="beta-trefoil_IL1"/>
    <property type="match status" value="1"/>
</dbReference>
<dbReference type="GO" id="GO:1901222">
    <property type="term" value="P:regulation of non-canonical NF-kappaB signal transduction"/>
    <property type="evidence" value="ECO:0007669"/>
    <property type="project" value="TreeGrafter"/>
</dbReference>
<dbReference type="AlphaFoldDB" id="A0A8C1I957"/>
<keyword evidence="6" id="KW-0963">Cytoplasm</keyword>
<dbReference type="Ensembl" id="ENSCCRT00010009053.1">
    <property type="protein sequence ID" value="ENSCCRP00010008318.1"/>
    <property type="gene ID" value="ENSCCRG00010003547.1"/>
</dbReference>
<dbReference type="GO" id="GO:0005829">
    <property type="term" value="C:cytosol"/>
    <property type="evidence" value="ECO:0007669"/>
    <property type="project" value="UniProtKB-SubCell"/>
</dbReference>
<proteinExistence type="inferred from homology"/>
<evidence type="ECO:0000256" key="13">
    <source>
        <dbReference type="SAM" id="Phobius"/>
    </source>
</evidence>
<keyword evidence="8" id="KW-0964">Secreted</keyword>
<evidence type="ECO:0000256" key="6">
    <source>
        <dbReference type="ARBA" id="ARBA00022490"/>
    </source>
</evidence>
<keyword evidence="9" id="KW-0666">Pyrogen</keyword>
<evidence type="ECO:0000256" key="8">
    <source>
        <dbReference type="ARBA" id="ARBA00022525"/>
    </source>
</evidence>
<dbReference type="PANTHER" id="PTHR10078">
    <property type="entry name" value="INTERLEUKIN-1 FAMILY MEMBER"/>
    <property type="match status" value="1"/>
</dbReference>
<dbReference type="GO" id="GO:0042119">
    <property type="term" value="P:neutrophil activation"/>
    <property type="evidence" value="ECO:0007669"/>
    <property type="project" value="TreeGrafter"/>
</dbReference>
<evidence type="ECO:0000256" key="5">
    <source>
        <dbReference type="ARBA" id="ARBA00014702"/>
    </source>
</evidence>
<evidence type="ECO:0000313" key="15">
    <source>
        <dbReference type="Proteomes" id="UP000694427"/>
    </source>
</evidence>
<dbReference type="Pfam" id="PF00340">
    <property type="entry name" value="IL1"/>
    <property type="match status" value="1"/>
</dbReference>
<keyword evidence="13" id="KW-0812">Transmembrane</keyword>
<keyword evidence="11" id="KW-0458">Lysosome</keyword>
<feature type="transmembrane region" description="Helical" evidence="13">
    <location>
        <begin position="46"/>
        <end position="79"/>
    </location>
</feature>
<dbReference type="GO" id="GO:0005764">
    <property type="term" value="C:lysosome"/>
    <property type="evidence" value="ECO:0007669"/>
    <property type="project" value="UniProtKB-SubCell"/>
</dbReference>
<dbReference type="GO" id="GO:0005125">
    <property type="term" value="F:cytokine activity"/>
    <property type="evidence" value="ECO:0007669"/>
    <property type="project" value="UniProtKB-KW"/>
</dbReference>
<dbReference type="Gene3D" id="2.80.10.50">
    <property type="match status" value="1"/>
</dbReference>
<reference evidence="14" key="2">
    <citation type="submission" date="2025-09" db="UniProtKB">
        <authorList>
            <consortium name="Ensembl"/>
        </authorList>
    </citation>
    <scope>IDENTIFICATION</scope>
</reference>
<dbReference type="GO" id="GO:0010628">
    <property type="term" value="P:positive regulation of gene expression"/>
    <property type="evidence" value="ECO:0007669"/>
    <property type="project" value="TreeGrafter"/>
</dbReference>
<organism evidence="14 15">
    <name type="scientific">Cyprinus carpio</name>
    <name type="common">Common carp</name>
    <dbReference type="NCBI Taxonomy" id="7962"/>
    <lineage>
        <taxon>Eukaryota</taxon>
        <taxon>Metazoa</taxon>
        <taxon>Chordata</taxon>
        <taxon>Craniata</taxon>
        <taxon>Vertebrata</taxon>
        <taxon>Euteleostomi</taxon>
        <taxon>Actinopterygii</taxon>
        <taxon>Neopterygii</taxon>
        <taxon>Teleostei</taxon>
        <taxon>Ostariophysi</taxon>
        <taxon>Cypriniformes</taxon>
        <taxon>Cyprinidae</taxon>
        <taxon>Cyprininae</taxon>
        <taxon>Cyprinus</taxon>
    </lineage>
</organism>
<evidence type="ECO:0000313" key="14">
    <source>
        <dbReference type="Ensembl" id="ENSCCRP00010008318.1"/>
    </source>
</evidence>
<dbReference type="Proteomes" id="UP000694427">
    <property type="component" value="Unplaced"/>
</dbReference>
<reference evidence="14" key="1">
    <citation type="submission" date="2025-08" db="UniProtKB">
        <authorList>
            <consortium name="Ensembl"/>
        </authorList>
    </citation>
    <scope>IDENTIFICATION</scope>
</reference>
<dbReference type="GO" id="GO:0051781">
    <property type="term" value="P:positive regulation of cell division"/>
    <property type="evidence" value="ECO:0007669"/>
    <property type="project" value="UniProtKB-KW"/>
</dbReference>
<keyword evidence="15" id="KW-1185">Reference proteome</keyword>
<evidence type="ECO:0000256" key="9">
    <source>
        <dbReference type="ARBA" id="ARBA00022620"/>
    </source>
</evidence>
<protein>
    <recommendedName>
        <fullName evidence="5">Interleukin-1 beta</fullName>
    </recommendedName>
</protein>
<dbReference type="GO" id="GO:0048246">
    <property type="term" value="P:macrophage chemotaxis"/>
    <property type="evidence" value="ECO:0007669"/>
    <property type="project" value="TreeGrafter"/>
</dbReference>
<name>A0A8C1I957_CYPCA</name>
<keyword evidence="12" id="KW-0497">Mitogen</keyword>
<dbReference type="GO" id="GO:0001660">
    <property type="term" value="P:fever generation"/>
    <property type="evidence" value="ECO:0007669"/>
    <property type="project" value="UniProtKB-KW"/>
</dbReference>
<keyword evidence="7" id="KW-0202">Cytokine</keyword>
<dbReference type="GO" id="GO:0005615">
    <property type="term" value="C:extracellular space"/>
    <property type="evidence" value="ECO:0007669"/>
    <property type="project" value="UniProtKB-KW"/>
</dbReference>
<keyword evidence="10" id="KW-0395">Inflammatory response</keyword>
<comment type="subcellular location">
    <subcellularLocation>
        <location evidence="2">Cytoplasm</location>
        <location evidence="2">Cytosol</location>
    </subcellularLocation>
    <subcellularLocation>
        <location evidence="1">Lysosome</location>
    </subcellularLocation>
    <subcellularLocation>
        <location evidence="3">Secreted</location>
        <location evidence="3">Extracellular exosome</location>
    </subcellularLocation>
</comment>
<evidence type="ECO:0000256" key="11">
    <source>
        <dbReference type="ARBA" id="ARBA00023228"/>
    </source>
</evidence>
<dbReference type="GO" id="GO:0071222">
    <property type="term" value="P:cellular response to lipopolysaccharide"/>
    <property type="evidence" value="ECO:0007669"/>
    <property type="project" value="TreeGrafter"/>
</dbReference>
<dbReference type="PANTHER" id="PTHR10078:SF30">
    <property type="entry name" value="INTERLEUKIN-1 BETA"/>
    <property type="match status" value="1"/>
</dbReference>
<evidence type="ECO:0000256" key="1">
    <source>
        <dbReference type="ARBA" id="ARBA00004371"/>
    </source>
</evidence>
<evidence type="ECO:0000256" key="12">
    <source>
        <dbReference type="ARBA" id="ARBA00023246"/>
    </source>
</evidence>
<dbReference type="GO" id="GO:0006955">
    <property type="term" value="P:immune response"/>
    <property type="evidence" value="ECO:0007669"/>
    <property type="project" value="InterPro"/>
</dbReference>
<comment type="similarity">
    <text evidence="4">Belongs to the IL-1 family.</text>
</comment>
<evidence type="ECO:0000256" key="2">
    <source>
        <dbReference type="ARBA" id="ARBA00004514"/>
    </source>
</evidence>
<evidence type="ECO:0000256" key="3">
    <source>
        <dbReference type="ARBA" id="ARBA00004550"/>
    </source>
</evidence>